<dbReference type="EMBL" id="DSFP01000033">
    <property type="protein sequence ID" value="HEW45812.1"/>
    <property type="molecule type" value="Genomic_DNA"/>
</dbReference>
<dbReference type="AlphaFoldDB" id="A0A7C2ZIK1"/>
<proteinExistence type="predicted"/>
<comment type="caution">
    <text evidence="1">The sequence shown here is derived from an EMBL/GenBank/DDBJ whole genome shotgun (WGS) entry which is preliminary data.</text>
</comment>
<gene>
    <name evidence="1" type="ORF">ENO47_03970</name>
</gene>
<organism evidence="1">
    <name type="scientific">Hydrogenobacter sp</name>
    <dbReference type="NCBI Taxonomy" id="2152829"/>
    <lineage>
        <taxon>Bacteria</taxon>
        <taxon>Pseudomonadati</taxon>
        <taxon>Aquificota</taxon>
        <taxon>Aquificia</taxon>
        <taxon>Aquificales</taxon>
        <taxon>Aquificaceae</taxon>
        <taxon>Hydrogenobacter</taxon>
    </lineage>
</organism>
<evidence type="ECO:0000313" key="1">
    <source>
        <dbReference type="EMBL" id="HEW45812.1"/>
    </source>
</evidence>
<accession>A0A7C2ZIK1</accession>
<protein>
    <submittedName>
        <fullName evidence="1">Uncharacterized protein</fullName>
    </submittedName>
</protein>
<reference evidence="1" key="1">
    <citation type="journal article" date="2020" name="mSystems">
        <title>Genome- and Community-Level Interaction Insights into Carbon Utilization and Element Cycling Functions of Hydrothermarchaeota in Hydrothermal Sediment.</title>
        <authorList>
            <person name="Zhou Z."/>
            <person name="Liu Y."/>
            <person name="Xu W."/>
            <person name="Pan J."/>
            <person name="Luo Z.H."/>
            <person name="Li M."/>
        </authorList>
    </citation>
    <scope>NUCLEOTIDE SEQUENCE [LARGE SCALE GENOMIC DNA]</scope>
    <source>
        <strain evidence="1">SpSt-132</strain>
    </source>
</reference>
<name>A0A7C2ZIK1_9AQUI</name>
<sequence>MIEMLLNKENLSRREKLSFFRSLLRYEMDVLNEYCAVENIPRKYAIELCHIHNIKKVNIARLLGIIEFYDPDFIKTLALTDPRVRKFIGYYFDFLRTNPYGYEALDPQNLFGNWDFIKYKLKVLFPELSLDEIEGFKFKRKEFIEYVKDKLGESEEVIESKLNKATWYESVPYLELEEEMSNQWHPEPIMTDEDWSFIKRHIKGRKNVILLDNGKERLVYVEVDIPDEELDKYRKDREGLKKLLMQKYNLTWDAVEQILRKAGWESETYHIIPPIHTDVVLDYGESEKKAIKEEIKAELANYHELANFIRYLGGLELEELNYFELIYDKVEPEVQDLLDQMIRTQRRILGKLFGIFYTVDPLMAEAILTIKPERIEFLKSLAVKETVRDKEFNLYSNLAAWNIVKDRIASRFPEVSYEEMENFKGRREEFIKLLVERTKLSRESVERALEECGWLKTEEIPPFLRQIGP</sequence>